<reference evidence="2 3" key="1">
    <citation type="submission" date="2017-11" db="EMBL/GenBank/DDBJ databases">
        <title>Draft Genome Sequence of Sporolactobacillus inulinus NBRC 111894 Isolated from Koso, a Japanese Sugar-Vegetable Fermented Beverage.</title>
        <authorList>
            <person name="Chiou T.Y."/>
            <person name="Oshima K."/>
            <person name="Suda W."/>
            <person name="Hattori M."/>
            <person name="Takahashi T."/>
        </authorList>
    </citation>
    <scope>NUCLEOTIDE SEQUENCE [LARGE SCALE GENOMIC DNA]</scope>
    <source>
        <strain evidence="2 3">NBRC111894</strain>
    </source>
</reference>
<proteinExistence type="inferred from homology"/>
<dbReference type="RefSeq" id="WP_262393250.1">
    <property type="nucleotide sequence ID" value="NZ_BEXB01000040.1"/>
</dbReference>
<dbReference type="InterPro" id="IPR008794">
    <property type="entry name" value="Pro_racemase_fam"/>
</dbReference>
<dbReference type="EC" id="5.1.1.4" evidence="2"/>
<gene>
    <name evidence="2" type="ORF">NBRC111894_3673</name>
</gene>
<comment type="caution">
    <text evidence="2">The sequence shown here is derived from an EMBL/GenBank/DDBJ whole genome shotgun (WGS) entry which is preliminary data.</text>
</comment>
<dbReference type="PANTHER" id="PTHR33442:SF5">
    <property type="entry name" value="BIFUNCTIONAL TRANS-3-HYDROXY-L-PROLINE DEHYDRATASE_2-EPIMERASE"/>
    <property type="match status" value="1"/>
</dbReference>
<keyword evidence="2" id="KW-0413">Isomerase</keyword>
<organism evidence="2 3">
    <name type="scientific">Sporolactobacillus inulinus</name>
    <dbReference type="NCBI Taxonomy" id="2078"/>
    <lineage>
        <taxon>Bacteria</taxon>
        <taxon>Bacillati</taxon>
        <taxon>Bacillota</taxon>
        <taxon>Bacilli</taxon>
        <taxon>Bacillales</taxon>
        <taxon>Sporolactobacillaceae</taxon>
        <taxon>Sporolactobacillus</taxon>
    </lineage>
</organism>
<dbReference type="SUPFAM" id="SSF54506">
    <property type="entry name" value="Diaminopimelate epimerase-like"/>
    <property type="match status" value="1"/>
</dbReference>
<dbReference type="GO" id="GO:0018112">
    <property type="term" value="F:proline racemase activity"/>
    <property type="evidence" value="ECO:0007669"/>
    <property type="project" value="UniProtKB-EC"/>
</dbReference>
<dbReference type="Gene3D" id="3.10.310.10">
    <property type="entry name" value="Diaminopimelate Epimerase, Chain A, domain 1"/>
    <property type="match status" value="1"/>
</dbReference>
<dbReference type="Proteomes" id="UP000319716">
    <property type="component" value="Unassembled WGS sequence"/>
</dbReference>
<evidence type="ECO:0000256" key="1">
    <source>
        <dbReference type="ARBA" id="ARBA00007529"/>
    </source>
</evidence>
<protein>
    <submittedName>
        <fullName evidence="2">Proline racemase</fullName>
        <ecNumber evidence="2">5.1.1.4</ecNumber>
    </submittedName>
</protein>
<evidence type="ECO:0000313" key="2">
    <source>
        <dbReference type="EMBL" id="GAY78119.1"/>
    </source>
</evidence>
<comment type="similarity">
    <text evidence="1">Belongs to the proline racemase family.</text>
</comment>
<dbReference type="EMBL" id="BEXB01000040">
    <property type="protein sequence ID" value="GAY78119.1"/>
    <property type="molecule type" value="Genomic_DNA"/>
</dbReference>
<dbReference type="GO" id="GO:0047580">
    <property type="term" value="F:4-hydroxyproline epimerase activity"/>
    <property type="evidence" value="ECO:0007669"/>
    <property type="project" value="TreeGrafter"/>
</dbReference>
<dbReference type="AlphaFoldDB" id="A0A4Y1ZGH0"/>
<dbReference type="Pfam" id="PF05544">
    <property type="entry name" value="Pro_racemase"/>
    <property type="match status" value="1"/>
</dbReference>
<name>A0A4Y1ZGH0_9BACL</name>
<accession>A0A4Y1ZGH0</accession>
<sequence length="136" mass="15120">MGVLIRESVNRQIHIQHPLLSDIQSVDLVEFFEMEPHSRMLRNTVVFGKKQVDRSPCGTGTSAKIASLYARGELKLGEEIVCESIMGTHFKGRALKETTVGDFAAVIPEITGRAYMTGESRLIFDDEDPFAFGFAL</sequence>
<evidence type="ECO:0000313" key="3">
    <source>
        <dbReference type="Proteomes" id="UP000319716"/>
    </source>
</evidence>
<dbReference type="PANTHER" id="PTHR33442">
    <property type="entry name" value="TRANS-3-HYDROXY-L-PROLINE DEHYDRATASE"/>
    <property type="match status" value="1"/>
</dbReference>